<keyword evidence="2" id="KW-1133">Transmembrane helix</keyword>
<evidence type="ECO:0000313" key="5">
    <source>
        <dbReference type="EMBL" id="OGL47818.1"/>
    </source>
</evidence>
<dbReference type="InterPro" id="IPR003646">
    <property type="entry name" value="SH3-like_bac-type"/>
</dbReference>
<protein>
    <recommendedName>
        <fullName evidence="4">SH3b domain-containing protein</fullName>
    </recommendedName>
</protein>
<evidence type="ECO:0000256" key="3">
    <source>
        <dbReference type="SAM" id="SignalP"/>
    </source>
</evidence>
<keyword evidence="2" id="KW-0472">Membrane</keyword>
<dbReference type="PROSITE" id="PS50005">
    <property type="entry name" value="TPR"/>
    <property type="match status" value="1"/>
</dbReference>
<dbReference type="Gene3D" id="2.30.30.40">
    <property type="entry name" value="SH3 Domains"/>
    <property type="match status" value="1"/>
</dbReference>
<comment type="caution">
    <text evidence="5">The sequence shown here is derived from an EMBL/GenBank/DDBJ whole genome shotgun (WGS) entry which is preliminary data.</text>
</comment>
<evidence type="ECO:0000256" key="2">
    <source>
        <dbReference type="SAM" id="Phobius"/>
    </source>
</evidence>
<feature type="chain" id="PRO_5009532342" description="SH3b domain-containing protein" evidence="3">
    <location>
        <begin position="22"/>
        <end position="257"/>
    </location>
</feature>
<evidence type="ECO:0000259" key="4">
    <source>
        <dbReference type="SMART" id="SM00287"/>
    </source>
</evidence>
<proteinExistence type="predicted"/>
<name>A0A1F7S3G1_9BACT</name>
<feature type="repeat" description="TPR" evidence="1">
    <location>
        <begin position="59"/>
        <end position="92"/>
    </location>
</feature>
<feature type="signal peptide" evidence="3">
    <location>
        <begin position="1"/>
        <end position="21"/>
    </location>
</feature>
<sequence length="257" mass="30057">MRMVKLLFLASVILIFPFLCSSQETSSMFLDANQAYNRGDYDRAVLLYQKLLDLGTRNSLLYYNLGNCFFRKGELGKSILNYKKSELYNPRNEDLKANLNYVRQSIKDKIEVRGDGIRKRFFFWYYALNLKEIFIFFLIFNGIFWILAVLKLFKSFPFLRAVFFVFLLLMLVSGISAATKFYEMENFKGGVVLAEEVSVRSGDSITDTVIFKLHEGTEIEILDERDDWVKIKLPHGSKDMRGWLEKKFVGIVHFKTI</sequence>
<dbReference type="EMBL" id="MGDE01000008">
    <property type="protein sequence ID" value="OGL47818.1"/>
    <property type="molecule type" value="Genomic_DNA"/>
</dbReference>
<keyword evidence="1" id="KW-0802">TPR repeat</keyword>
<dbReference type="InterPro" id="IPR011990">
    <property type="entry name" value="TPR-like_helical_dom_sf"/>
</dbReference>
<dbReference type="SUPFAM" id="SSF48452">
    <property type="entry name" value="TPR-like"/>
    <property type="match status" value="1"/>
</dbReference>
<dbReference type="Proteomes" id="UP000178797">
    <property type="component" value="Unassembled WGS sequence"/>
</dbReference>
<reference evidence="5 6" key="1">
    <citation type="journal article" date="2016" name="Nat. Commun.">
        <title>Thousands of microbial genomes shed light on interconnected biogeochemical processes in an aquifer system.</title>
        <authorList>
            <person name="Anantharaman K."/>
            <person name="Brown C.T."/>
            <person name="Hug L.A."/>
            <person name="Sharon I."/>
            <person name="Castelle C.J."/>
            <person name="Probst A.J."/>
            <person name="Thomas B.C."/>
            <person name="Singh A."/>
            <person name="Wilkins M.J."/>
            <person name="Karaoz U."/>
            <person name="Brodie E.L."/>
            <person name="Williams K.H."/>
            <person name="Hubbard S.S."/>
            <person name="Banfield J.F."/>
        </authorList>
    </citation>
    <scope>NUCLEOTIDE SEQUENCE [LARGE SCALE GENOMIC DNA]</scope>
</reference>
<keyword evidence="2" id="KW-0812">Transmembrane</keyword>
<feature type="transmembrane region" description="Helical" evidence="2">
    <location>
        <begin position="158"/>
        <end position="178"/>
    </location>
</feature>
<dbReference type="SMART" id="SM00287">
    <property type="entry name" value="SH3b"/>
    <property type="match status" value="1"/>
</dbReference>
<evidence type="ECO:0000313" key="6">
    <source>
        <dbReference type="Proteomes" id="UP000178797"/>
    </source>
</evidence>
<dbReference type="InterPro" id="IPR019734">
    <property type="entry name" value="TPR_rpt"/>
</dbReference>
<dbReference type="Gene3D" id="1.25.40.10">
    <property type="entry name" value="Tetratricopeptide repeat domain"/>
    <property type="match status" value="1"/>
</dbReference>
<keyword evidence="3" id="KW-0732">Signal</keyword>
<dbReference type="SMART" id="SM00028">
    <property type="entry name" value="TPR"/>
    <property type="match status" value="2"/>
</dbReference>
<accession>A0A1F7S3G1</accession>
<dbReference type="Pfam" id="PF08239">
    <property type="entry name" value="SH3_3"/>
    <property type="match status" value="1"/>
</dbReference>
<feature type="transmembrane region" description="Helical" evidence="2">
    <location>
        <begin position="133"/>
        <end position="153"/>
    </location>
</feature>
<feature type="domain" description="SH3b" evidence="4">
    <location>
        <begin position="187"/>
        <end position="253"/>
    </location>
</feature>
<evidence type="ECO:0000256" key="1">
    <source>
        <dbReference type="PROSITE-ProRule" id="PRU00339"/>
    </source>
</evidence>
<organism evidence="5 6">
    <name type="scientific">Candidatus Schekmanbacteria bacterium RBG_16_38_10</name>
    <dbReference type="NCBI Taxonomy" id="1817879"/>
    <lineage>
        <taxon>Bacteria</taxon>
        <taxon>Candidatus Schekmaniibacteriota</taxon>
    </lineage>
</organism>
<dbReference type="AlphaFoldDB" id="A0A1F7S3G1"/>
<gene>
    <name evidence="5" type="ORF">A2W05_09340</name>
</gene>